<proteinExistence type="predicted"/>
<evidence type="ECO:0000313" key="2">
    <source>
        <dbReference type="Proteomes" id="UP000032702"/>
    </source>
</evidence>
<dbReference type="EMBL" id="AAMD01000268">
    <property type="protein sequence ID" value="EAU62133.1"/>
    <property type="molecule type" value="Genomic_DNA"/>
</dbReference>
<accession>Q08NS2</accession>
<dbReference type="AlphaFoldDB" id="Q08NS2"/>
<evidence type="ECO:0000313" key="1">
    <source>
        <dbReference type="EMBL" id="EAU62133.1"/>
    </source>
</evidence>
<comment type="caution">
    <text evidence="1">The sequence shown here is derived from an EMBL/GenBank/DDBJ whole genome shotgun (WGS) entry which is preliminary data.</text>
</comment>
<organism evidence="1 2">
    <name type="scientific">Stigmatella aurantiaca (strain DW4/3-1)</name>
    <dbReference type="NCBI Taxonomy" id="378806"/>
    <lineage>
        <taxon>Bacteria</taxon>
        <taxon>Pseudomonadati</taxon>
        <taxon>Myxococcota</taxon>
        <taxon>Myxococcia</taxon>
        <taxon>Myxococcales</taxon>
        <taxon>Cystobacterineae</taxon>
        <taxon>Archangiaceae</taxon>
        <taxon>Stigmatella</taxon>
    </lineage>
</organism>
<name>Q08NS2_STIAD</name>
<reference evidence="1 2" key="1">
    <citation type="submission" date="2006-04" db="EMBL/GenBank/DDBJ databases">
        <authorList>
            <person name="Nierman W.C."/>
        </authorList>
    </citation>
    <scope>NUCLEOTIDE SEQUENCE [LARGE SCALE GENOMIC DNA]</scope>
    <source>
        <strain evidence="1 2">DW4/3-1</strain>
    </source>
</reference>
<feature type="non-terminal residue" evidence="1">
    <location>
        <position position="52"/>
    </location>
</feature>
<protein>
    <submittedName>
        <fullName evidence="1">Uncharacterized protein</fullName>
    </submittedName>
</protein>
<dbReference type="Proteomes" id="UP000032702">
    <property type="component" value="Unassembled WGS sequence"/>
</dbReference>
<gene>
    <name evidence="1" type="ORF">STIAU_4910</name>
</gene>
<sequence length="52" mass="5773">MKNAQQVQRIGNGWIAAAVEHRLRQREGLFALRQGGAILSCLVESDRLVVGR</sequence>